<feature type="region of interest" description="Disordered" evidence="1">
    <location>
        <begin position="408"/>
        <end position="431"/>
    </location>
</feature>
<sequence>MSTARTPRLRSGSWRSAPEALRQLTPGRAYRIGLVLVIAALALAMRVAVLPFESGDYRFFLLPWYEHIESHGGFAALREKFSDYNMPYLYLLATLTYLPVSPLVGIKLISVAFDLVIAYFTFRLVALRHRGTWLPHLAAIAVILLPTVTVNGAFWGQADSIYTAFGLGGLYFALRRRPWWACAFFGLALAFKLQIIFLFPVLLLLVLAGRVPWRALLAIPAVYLALDVPALLLGANPVEVLLIYARQTETYSALTLNAPSVYQFLPATAPVDLLRTLGVLFTGGAVLALLLVMLASRMPVTPERVVLAATAFAVLVPYFLPSMHERYFYLADVLTVITACYLPKLRIVALLVQFASFFSYVPYLFQASVPADAPLAERVPVDLRVLAVLMLLALVLLLRELFQRPAAPAPDHEPDSSASHTVMSSSVRALS</sequence>
<feature type="transmembrane region" description="Helical" evidence="2">
    <location>
        <begin position="385"/>
        <end position="402"/>
    </location>
</feature>
<reference evidence="3" key="1">
    <citation type="submission" date="2022-06" db="EMBL/GenBank/DDBJ databases">
        <title>Genomic Encyclopedia of Archaeal and Bacterial Type Strains, Phase II (KMG-II): from individual species to whole genera.</title>
        <authorList>
            <person name="Goeker M."/>
        </authorList>
    </citation>
    <scope>NUCLEOTIDE SEQUENCE</scope>
    <source>
        <strain evidence="3">DSM 43935</strain>
    </source>
</reference>
<name>A0AAE3GNH9_9PSEU</name>
<feature type="transmembrane region" description="Helical" evidence="2">
    <location>
        <begin position="215"/>
        <end position="235"/>
    </location>
</feature>
<feature type="transmembrane region" description="Helical" evidence="2">
    <location>
        <begin position="304"/>
        <end position="320"/>
    </location>
</feature>
<keyword evidence="2" id="KW-0812">Transmembrane</keyword>
<keyword evidence="4" id="KW-1185">Reference proteome</keyword>
<dbReference type="RefSeq" id="WP_253777879.1">
    <property type="nucleotide sequence ID" value="NZ_JAMTCK010000017.1"/>
</dbReference>
<gene>
    <name evidence="3" type="ORF">LX83_006142</name>
</gene>
<dbReference type="AlphaFoldDB" id="A0AAE3GNH9"/>
<feature type="transmembrane region" description="Helical" evidence="2">
    <location>
        <begin position="178"/>
        <end position="208"/>
    </location>
</feature>
<accession>A0AAE3GNH9</accession>
<evidence type="ECO:0000256" key="1">
    <source>
        <dbReference type="SAM" id="MobiDB-lite"/>
    </source>
</evidence>
<proteinExistence type="predicted"/>
<protein>
    <submittedName>
        <fullName evidence="3">Mannosyltransferase related to Gpi18</fullName>
    </submittedName>
</protein>
<feature type="transmembrane region" description="Helical" evidence="2">
    <location>
        <begin position="133"/>
        <end position="158"/>
    </location>
</feature>
<comment type="caution">
    <text evidence="3">The sequence shown here is derived from an EMBL/GenBank/DDBJ whole genome shotgun (WGS) entry which is preliminary data.</text>
</comment>
<feature type="transmembrane region" description="Helical" evidence="2">
    <location>
        <begin position="273"/>
        <end position="292"/>
    </location>
</feature>
<feature type="compositionally biased region" description="Low complexity" evidence="1">
    <location>
        <begin position="416"/>
        <end position="431"/>
    </location>
</feature>
<evidence type="ECO:0000313" key="4">
    <source>
        <dbReference type="Proteomes" id="UP001206128"/>
    </source>
</evidence>
<dbReference type="GO" id="GO:0016757">
    <property type="term" value="F:glycosyltransferase activity"/>
    <property type="evidence" value="ECO:0007669"/>
    <property type="project" value="UniProtKB-KW"/>
</dbReference>
<feature type="transmembrane region" description="Helical" evidence="2">
    <location>
        <begin position="88"/>
        <end position="121"/>
    </location>
</feature>
<feature type="transmembrane region" description="Helical" evidence="2">
    <location>
        <begin position="32"/>
        <end position="52"/>
    </location>
</feature>
<keyword evidence="3" id="KW-0808">Transferase</keyword>
<evidence type="ECO:0000313" key="3">
    <source>
        <dbReference type="EMBL" id="MCP2169258.1"/>
    </source>
</evidence>
<keyword evidence="3" id="KW-0328">Glycosyltransferase</keyword>
<keyword evidence="2" id="KW-1133">Transmembrane helix</keyword>
<feature type="transmembrane region" description="Helical" evidence="2">
    <location>
        <begin position="347"/>
        <end position="365"/>
    </location>
</feature>
<dbReference type="EMBL" id="JAMTCK010000017">
    <property type="protein sequence ID" value="MCP2169258.1"/>
    <property type="molecule type" value="Genomic_DNA"/>
</dbReference>
<keyword evidence="2" id="KW-0472">Membrane</keyword>
<organism evidence="3 4">
    <name type="scientific">Goodfellowiella coeruleoviolacea</name>
    <dbReference type="NCBI Taxonomy" id="334858"/>
    <lineage>
        <taxon>Bacteria</taxon>
        <taxon>Bacillati</taxon>
        <taxon>Actinomycetota</taxon>
        <taxon>Actinomycetes</taxon>
        <taxon>Pseudonocardiales</taxon>
        <taxon>Pseudonocardiaceae</taxon>
        <taxon>Goodfellowiella</taxon>
    </lineage>
</organism>
<evidence type="ECO:0000256" key="2">
    <source>
        <dbReference type="SAM" id="Phobius"/>
    </source>
</evidence>
<dbReference type="Proteomes" id="UP001206128">
    <property type="component" value="Unassembled WGS sequence"/>
</dbReference>